<name>A0A934QUY6_9PSEU</name>
<dbReference type="Pfam" id="PF22564">
    <property type="entry name" value="HAAS"/>
    <property type="match status" value="1"/>
</dbReference>
<comment type="caution">
    <text evidence="3">The sequence shown here is derived from an EMBL/GenBank/DDBJ whole genome shotgun (WGS) entry which is preliminary data.</text>
</comment>
<feature type="transmembrane region" description="Helical" evidence="2">
    <location>
        <begin position="204"/>
        <end position="222"/>
    </location>
</feature>
<dbReference type="AlphaFoldDB" id="A0A934QUY6"/>
<keyword evidence="2" id="KW-0812">Transmembrane</keyword>
<accession>A0A934QUY6</accession>
<feature type="region of interest" description="Disordered" evidence="1">
    <location>
        <begin position="330"/>
        <end position="352"/>
    </location>
</feature>
<keyword evidence="4" id="KW-1185">Reference proteome</keyword>
<evidence type="ECO:0000256" key="1">
    <source>
        <dbReference type="SAM" id="MobiDB-lite"/>
    </source>
</evidence>
<feature type="transmembrane region" description="Helical" evidence="2">
    <location>
        <begin position="231"/>
        <end position="254"/>
    </location>
</feature>
<feature type="region of interest" description="Disordered" evidence="1">
    <location>
        <begin position="72"/>
        <end position="91"/>
    </location>
</feature>
<gene>
    <name evidence="3" type="ORF">JHE00_21095</name>
</gene>
<evidence type="ECO:0000313" key="3">
    <source>
        <dbReference type="EMBL" id="MBK1786828.1"/>
    </source>
</evidence>
<feature type="transmembrane region" description="Helical" evidence="2">
    <location>
        <begin position="124"/>
        <end position="144"/>
    </location>
</feature>
<feature type="transmembrane region" description="Helical" evidence="2">
    <location>
        <begin position="177"/>
        <end position="198"/>
    </location>
</feature>
<organism evidence="3 4">
    <name type="scientific">Prauserella cavernicola</name>
    <dbReference type="NCBI Taxonomy" id="2800127"/>
    <lineage>
        <taxon>Bacteria</taxon>
        <taxon>Bacillati</taxon>
        <taxon>Actinomycetota</taxon>
        <taxon>Actinomycetes</taxon>
        <taxon>Pseudonocardiales</taxon>
        <taxon>Pseudonocardiaceae</taxon>
        <taxon>Prauserella</taxon>
    </lineage>
</organism>
<dbReference type="Proteomes" id="UP000635245">
    <property type="component" value="Unassembled WGS sequence"/>
</dbReference>
<keyword evidence="2" id="KW-0472">Membrane</keyword>
<reference evidence="3" key="1">
    <citation type="submission" date="2020-12" db="EMBL/GenBank/DDBJ databases">
        <title>Prauserella sp. ASG 168, a novel actinomycete isolated from cave rock.</title>
        <authorList>
            <person name="Suriyachadkun C."/>
        </authorList>
    </citation>
    <scope>NUCLEOTIDE SEQUENCE</scope>
    <source>
        <strain evidence="3">ASG 168</strain>
    </source>
</reference>
<evidence type="ECO:0000313" key="4">
    <source>
        <dbReference type="Proteomes" id="UP000635245"/>
    </source>
</evidence>
<keyword evidence="2" id="KW-1133">Transmembrane helix</keyword>
<sequence length="376" mass="40393">MSTQTPPAVRAYLSRVRTALADLPTAEVDEIVEDVRPHLLEIAEGLGEAATVESMTEQLGTPESYAAEVRATGDYPPAPTEDTATTEDTGPATAPARLAVWSLVLGAFALGLVGFALGSDLDDGVLFGLLVIVPVIGAGAWFVWAQGTSPVAQLPEIKALRDTLRTKAGPALRQLRLMAPAWWVLCAVVLALVALLLVVKSRHAIIGLPLFVAMAALALWAGPRTESDRRLLWASVPVSVFVLAVGAGLVTYLAGSIDRPSDDYPYNYTANTSYDGEPALNYGDEELDNLYVFDAEGKPLTDVYLYTADGRPLTVPRYGCEESTETRVTTGRDNKFPRPRIQQGGYDDQGNYNGYNAYRPDCAESDKVPFTAAIPD</sequence>
<feature type="compositionally biased region" description="Low complexity" evidence="1">
    <location>
        <begin position="342"/>
        <end position="352"/>
    </location>
</feature>
<feature type="transmembrane region" description="Helical" evidence="2">
    <location>
        <begin position="98"/>
        <end position="118"/>
    </location>
</feature>
<evidence type="ECO:0000256" key="2">
    <source>
        <dbReference type="SAM" id="Phobius"/>
    </source>
</evidence>
<dbReference type="EMBL" id="JAENJH010000005">
    <property type="protein sequence ID" value="MBK1786828.1"/>
    <property type="molecule type" value="Genomic_DNA"/>
</dbReference>
<feature type="compositionally biased region" description="Low complexity" evidence="1">
    <location>
        <begin position="80"/>
        <end position="91"/>
    </location>
</feature>
<evidence type="ECO:0008006" key="5">
    <source>
        <dbReference type="Google" id="ProtNLM"/>
    </source>
</evidence>
<dbReference type="RefSeq" id="WP_200320760.1">
    <property type="nucleotide sequence ID" value="NZ_JAENJH010000005.1"/>
</dbReference>
<protein>
    <recommendedName>
        <fullName evidence="5">Proline-rich protein</fullName>
    </recommendedName>
</protein>
<proteinExistence type="predicted"/>